<feature type="transmembrane region" description="Helical" evidence="2">
    <location>
        <begin position="43"/>
        <end position="64"/>
    </location>
</feature>
<keyword evidence="2" id="KW-0472">Membrane</keyword>
<dbReference type="AlphaFoldDB" id="A0A6J7J4F4"/>
<dbReference type="InterPro" id="IPR002656">
    <property type="entry name" value="Acyl_transf_3_dom"/>
</dbReference>
<keyword evidence="2" id="KW-1133">Transmembrane helix</keyword>
<feature type="domain" description="Acyltransferase 3" evidence="3">
    <location>
        <begin position="5"/>
        <end position="372"/>
    </location>
</feature>
<feature type="transmembrane region" description="Helical" evidence="2">
    <location>
        <begin position="173"/>
        <end position="194"/>
    </location>
</feature>
<dbReference type="EMBL" id="CAFBNE010000014">
    <property type="protein sequence ID" value="CAB4937527.1"/>
    <property type="molecule type" value="Genomic_DNA"/>
</dbReference>
<accession>A0A6J7J4F4</accession>
<evidence type="ECO:0000256" key="1">
    <source>
        <dbReference type="SAM" id="MobiDB-lite"/>
    </source>
</evidence>
<dbReference type="InterPro" id="IPR050879">
    <property type="entry name" value="Acyltransferase_3"/>
</dbReference>
<dbReference type="GO" id="GO:0009103">
    <property type="term" value="P:lipopolysaccharide biosynthetic process"/>
    <property type="evidence" value="ECO:0007669"/>
    <property type="project" value="TreeGrafter"/>
</dbReference>
<feature type="transmembrane region" description="Helical" evidence="2">
    <location>
        <begin position="352"/>
        <end position="375"/>
    </location>
</feature>
<sequence length="421" mass="46213">MFIRQLTGVRFVAAAWVLLYHLQGPLDRVGLLAIPVLPDVLNVGRLGVDLFFALSGFILTHTYLNRLGQRARVRETLNFWWLRLARVYPVHLVMLVIAGVAVVAQAKVTGDSLDRAWLNPLDFTRNLLLVQEWGAQPQRGWNFVAWSLSMEWLAYLIFPLLILVLWRCHKRLGLGLLIALWFASIAPLVIYGLSTTDSYYTDNWGSTIRILTEFTAGAITYLIVVHLLPAGAGDPGPRTLRGAGFLSWLLPLAVVAGAVLLANLPIAQPPIALDISGDAEPMPPYFHLLLVPFLIAWLGALALARGRVSRGLATRTLVLGGFISYSLYMTHLVAFGLWRAAMRAAGIDGGPLYAIGLLVLVGAALAIAWLMWRFVEEPAREWMRGLAGARRAPTEEAGEAVAERRDSGPEPITLPAISPNP</sequence>
<evidence type="ECO:0000313" key="4">
    <source>
        <dbReference type="EMBL" id="CAB4937527.1"/>
    </source>
</evidence>
<organism evidence="4">
    <name type="scientific">freshwater metagenome</name>
    <dbReference type="NCBI Taxonomy" id="449393"/>
    <lineage>
        <taxon>unclassified sequences</taxon>
        <taxon>metagenomes</taxon>
        <taxon>ecological metagenomes</taxon>
    </lineage>
</organism>
<feature type="transmembrane region" description="Helical" evidence="2">
    <location>
        <begin position="7"/>
        <end position="23"/>
    </location>
</feature>
<feature type="transmembrane region" description="Helical" evidence="2">
    <location>
        <begin position="143"/>
        <end position="166"/>
    </location>
</feature>
<gene>
    <name evidence="4" type="ORF">UFOPK3772_00672</name>
</gene>
<feature type="transmembrane region" description="Helical" evidence="2">
    <location>
        <begin position="85"/>
        <end position="104"/>
    </location>
</feature>
<feature type="transmembrane region" description="Helical" evidence="2">
    <location>
        <begin position="245"/>
        <end position="266"/>
    </location>
</feature>
<feature type="region of interest" description="Disordered" evidence="1">
    <location>
        <begin position="389"/>
        <end position="421"/>
    </location>
</feature>
<dbReference type="Pfam" id="PF01757">
    <property type="entry name" value="Acyl_transf_3"/>
    <property type="match status" value="1"/>
</dbReference>
<dbReference type="GO" id="GO:0016020">
    <property type="term" value="C:membrane"/>
    <property type="evidence" value="ECO:0007669"/>
    <property type="project" value="TreeGrafter"/>
</dbReference>
<feature type="transmembrane region" description="Helical" evidence="2">
    <location>
        <begin position="214"/>
        <end position="233"/>
    </location>
</feature>
<feature type="transmembrane region" description="Helical" evidence="2">
    <location>
        <begin position="286"/>
        <end position="304"/>
    </location>
</feature>
<keyword evidence="2" id="KW-0812">Transmembrane</keyword>
<protein>
    <submittedName>
        <fullName evidence="4">Unannotated protein</fullName>
    </submittedName>
</protein>
<evidence type="ECO:0000256" key="2">
    <source>
        <dbReference type="SAM" id="Phobius"/>
    </source>
</evidence>
<name>A0A6J7J4F4_9ZZZZ</name>
<dbReference type="PANTHER" id="PTHR23028">
    <property type="entry name" value="ACETYLTRANSFERASE"/>
    <property type="match status" value="1"/>
</dbReference>
<dbReference type="GO" id="GO:0016747">
    <property type="term" value="F:acyltransferase activity, transferring groups other than amino-acyl groups"/>
    <property type="evidence" value="ECO:0007669"/>
    <property type="project" value="InterPro"/>
</dbReference>
<proteinExistence type="predicted"/>
<reference evidence="4" key="1">
    <citation type="submission" date="2020-05" db="EMBL/GenBank/DDBJ databases">
        <authorList>
            <person name="Chiriac C."/>
            <person name="Salcher M."/>
            <person name="Ghai R."/>
            <person name="Kavagutti S V."/>
        </authorList>
    </citation>
    <scope>NUCLEOTIDE SEQUENCE</scope>
</reference>
<feature type="transmembrane region" description="Helical" evidence="2">
    <location>
        <begin position="316"/>
        <end position="340"/>
    </location>
</feature>
<dbReference type="PANTHER" id="PTHR23028:SF53">
    <property type="entry name" value="ACYL_TRANSF_3 DOMAIN-CONTAINING PROTEIN"/>
    <property type="match status" value="1"/>
</dbReference>
<evidence type="ECO:0000259" key="3">
    <source>
        <dbReference type="Pfam" id="PF01757"/>
    </source>
</evidence>